<dbReference type="InterPro" id="IPR004567">
    <property type="entry name" value="Type_II_PanK"/>
</dbReference>
<proteinExistence type="predicted"/>
<name>A0A5J4UF26_9EUKA</name>
<dbReference type="GO" id="GO:0004594">
    <property type="term" value="F:pantothenate kinase activity"/>
    <property type="evidence" value="ECO:0007669"/>
    <property type="project" value="TreeGrafter"/>
</dbReference>
<keyword evidence="1" id="KW-0547">Nucleotide-binding</keyword>
<feature type="compositionally biased region" description="Basic and acidic residues" evidence="4">
    <location>
        <begin position="432"/>
        <end position="445"/>
    </location>
</feature>
<comment type="caution">
    <text evidence="5">The sequence shown here is derived from an EMBL/GenBank/DDBJ whole genome shotgun (WGS) entry which is preliminary data.</text>
</comment>
<accession>A0A5J4UF26</accession>
<dbReference type="EMBL" id="SNRW01017285">
    <property type="protein sequence ID" value="KAA6368502.1"/>
    <property type="molecule type" value="Genomic_DNA"/>
</dbReference>
<evidence type="ECO:0000256" key="2">
    <source>
        <dbReference type="ARBA" id="ARBA00022840"/>
    </source>
</evidence>
<evidence type="ECO:0000256" key="4">
    <source>
        <dbReference type="SAM" id="MobiDB-lite"/>
    </source>
</evidence>
<evidence type="ECO:0000256" key="1">
    <source>
        <dbReference type="ARBA" id="ARBA00022741"/>
    </source>
</evidence>
<evidence type="ECO:0000313" key="5">
    <source>
        <dbReference type="EMBL" id="KAA6368502.1"/>
    </source>
</evidence>
<feature type="non-terminal residue" evidence="5">
    <location>
        <position position="518"/>
    </location>
</feature>
<feature type="region of interest" description="Disordered" evidence="4">
    <location>
        <begin position="59"/>
        <end position="80"/>
    </location>
</feature>
<feature type="region of interest" description="Disordered" evidence="4">
    <location>
        <begin position="415"/>
        <end position="496"/>
    </location>
</feature>
<dbReference type="GO" id="GO:0005829">
    <property type="term" value="C:cytosol"/>
    <property type="evidence" value="ECO:0007669"/>
    <property type="project" value="TreeGrafter"/>
</dbReference>
<dbReference type="PANTHER" id="PTHR12280">
    <property type="entry name" value="PANTOTHENATE KINASE"/>
    <property type="match status" value="1"/>
</dbReference>
<dbReference type="Gene3D" id="3.30.420.40">
    <property type="match status" value="1"/>
</dbReference>
<feature type="non-terminal residue" evidence="5">
    <location>
        <position position="1"/>
    </location>
</feature>
<reference evidence="5 6" key="1">
    <citation type="submission" date="2019-03" db="EMBL/GenBank/DDBJ databases">
        <title>Single cell metagenomics reveals metabolic interactions within the superorganism composed of flagellate Streblomastix strix and complex community of Bacteroidetes bacteria on its surface.</title>
        <authorList>
            <person name="Treitli S.C."/>
            <person name="Kolisko M."/>
            <person name="Husnik F."/>
            <person name="Keeling P."/>
            <person name="Hampl V."/>
        </authorList>
    </citation>
    <scope>NUCLEOTIDE SEQUENCE [LARGE SCALE GENOMIC DNA]</scope>
    <source>
        <strain evidence="5">ST1C</strain>
    </source>
</reference>
<keyword evidence="5" id="KW-0808">Transferase</keyword>
<organism evidence="5 6">
    <name type="scientific">Streblomastix strix</name>
    <dbReference type="NCBI Taxonomy" id="222440"/>
    <lineage>
        <taxon>Eukaryota</taxon>
        <taxon>Metamonada</taxon>
        <taxon>Preaxostyla</taxon>
        <taxon>Oxymonadida</taxon>
        <taxon>Streblomastigidae</taxon>
        <taxon>Streblomastix</taxon>
    </lineage>
</organism>
<dbReference type="Proteomes" id="UP000324800">
    <property type="component" value="Unassembled WGS sequence"/>
</dbReference>
<dbReference type="PANTHER" id="PTHR12280:SF20">
    <property type="entry name" value="4'-PHOSPHOPANTETHEINE PHOSPHATASE"/>
    <property type="match status" value="1"/>
</dbReference>
<dbReference type="Pfam" id="PF03630">
    <property type="entry name" value="Fumble"/>
    <property type="match status" value="1"/>
</dbReference>
<feature type="compositionally biased region" description="Basic residues" evidence="4">
    <location>
        <begin position="446"/>
        <end position="458"/>
    </location>
</feature>
<dbReference type="GO" id="GO:0015937">
    <property type="term" value="P:coenzyme A biosynthetic process"/>
    <property type="evidence" value="ECO:0007669"/>
    <property type="project" value="UniProtKB-KW"/>
</dbReference>
<feature type="region of interest" description="Disordered" evidence="4">
    <location>
        <begin position="314"/>
        <end position="333"/>
    </location>
</feature>
<evidence type="ECO:0000256" key="3">
    <source>
        <dbReference type="ARBA" id="ARBA00022993"/>
    </source>
</evidence>
<keyword evidence="5" id="KW-0418">Kinase</keyword>
<keyword evidence="2" id="KW-0067">ATP-binding</keyword>
<dbReference type="InterPro" id="IPR043129">
    <property type="entry name" value="ATPase_NBD"/>
</dbReference>
<protein>
    <submittedName>
        <fullName evidence="5">Pantothenate kinase</fullName>
    </submittedName>
</protein>
<dbReference type="AlphaFoldDB" id="A0A5J4UF26"/>
<sequence>ENSKLSEKEEIGFVLNGDLTAGAFAKMVMIREKEEDYEYEQNKMKKSQLKLKEKEKELKNISEKEKRAQNEKKHDWFEKDKKIGKETERESLTDNGKEKGAEQYGISQADLVRTVQDLVLTQISQLVFFMCTTHNVRAVYFGGDVEISSYINNNDDVMNSITNMVKFFSFGQIKTCYMRHEGFVGVIGAMLESLGYSYSSNSHTRNNQMRIMSASPVIIQSPQNVNSQSLLNQNENYNIKYQQLQNISHHNQSNTKESIKEKQYFNNNEMKLNNNINVNEISKGKLLNKSSQSNKSPIFHYFQPTSPLTNRITASPSSNSKIFQSSTNSIEPQTDNLNQNNLISNKHDQNIILKTDINNNNSLLKQNQSSPLQKDFVPPAIITQDIPNSSPQDQVVFIQAENGIKFDQIEYENEEFSKEKQNDGSKLNENQNNKEKQQQNQLKEKTPKKKSKHTKKSQLIKDFNDSNEINVHNSNSQKQGISTFSQLPQGSTPQIRSNLSILPNQQAQQFSAQQQLQL</sequence>
<dbReference type="GO" id="GO:0005634">
    <property type="term" value="C:nucleus"/>
    <property type="evidence" value="ECO:0007669"/>
    <property type="project" value="TreeGrafter"/>
</dbReference>
<gene>
    <name evidence="5" type="ORF">EZS28_035971</name>
</gene>
<dbReference type="GO" id="GO:0005524">
    <property type="term" value="F:ATP binding"/>
    <property type="evidence" value="ECO:0007669"/>
    <property type="project" value="UniProtKB-KW"/>
</dbReference>
<evidence type="ECO:0000313" key="6">
    <source>
        <dbReference type="Proteomes" id="UP000324800"/>
    </source>
</evidence>
<dbReference type="OrthoDB" id="498611at2759"/>
<keyword evidence="3" id="KW-0173">Coenzyme A biosynthesis</keyword>
<dbReference type="SUPFAM" id="SSF53067">
    <property type="entry name" value="Actin-like ATPase domain"/>
    <property type="match status" value="1"/>
</dbReference>
<feature type="compositionally biased region" description="Polar residues" evidence="4">
    <location>
        <begin position="466"/>
        <end position="496"/>
    </location>
</feature>